<dbReference type="Pfam" id="PF18765">
    <property type="entry name" value="Polbeta"/>
    <property type="match status" value="1"/>
</dbReference>
<evidence type="ECO:0000313" key="2">
    <source>
        <dbReference type="EMBL" id="PGH09388.1"/>
    </source>
</evidence>
<comment type="caution">
    <text evidence="2">The sequence shown here is derived from an EMBL/GenBank/DDBJ whole genome shotgun (WGS) entry which is preliminary data.</text>
</comment>
<keyword evidence="3" id="KW-1185">Reference proteome</keyword>
<organism evidence="2 3">
    <name type="scientific">Helicocarpus griseus UAMH5409</name>
    <dbReference type="NCBI Taxonomy" id="1447875"/>
    <lineage>
        <taxon>Eukaryota</taxon>
        <taxon>Fungi</taxon>
        <taxon>Dikarya</taxon>
        <taxon>Ascomycota</taxon>
        <taxon>Pezizomycotina</taxon>
        <taxon>Eurotiomycetes</taxon>
        <taxon>Eurotiomycetidae</taxon>
        <taxon>Onygenales</taxon>
        <taxon>Ajellomycetaceae</taxon>
        <taxon>Helicocarpus</taxon>
    </lineage>
</organism>
<name>A0A2B7XLB7_9EURO</name>
<proteinExistence type="predicted"/>
<sequence length="233" mass="26735">MPEFQLIGWVGVFGTFSRGKQTAKSDIDFLVGFKEGTSDKQVYYMADLEEHLSQAMQREVDILYMHTREPLNFVKAQALLTGKTIYEVDAWLYDNRSLAKKLMVDTHRRLNAAVLLADDIYQQAAMMKKEEDTAGLEELIYSVTKLMHHLSPQDPDAEYLNSFFDPVYCWTTAASGILKKCERGFSSFNDKDQQLLLQALTDTLPGQMRILKKLYLPVLQDVLDHVHVRHDGH</sequence>
<dbReference type="InterPro" id="IPR041633">
    <property type="entry name" value="Polbeta"/>
</dbReference>
<evidence type="ECO:0000259" key="1">
    <source>
        <dbReference type="Pfam" id="PF18765"/>
    </source>
</evidence>
<dbReference type="CDD" id="cd05403">
    <property type="entry name" value="NT_KNTase_like"/>
    <property type="match status" value="1"/>
</dbReference>
<dbReference type="AlphaFoldDB" id="A0A2B7XLB7"/>
<dbReference type="Proteomes" id="UP000223968">
    <property type="component" value="Unassembled WGS sequence"/>
</dbReference>
<feature type="domain" description="Polymerase beta nucleotidyltransferase" evidence="1">
    <location>
        <begin position="9"/>
        <end position="89"/>
    </location>
</feature>
<dbReference type="InterPro" id="IPR043519">
    <property type="entry name" value="NT_sf"/>
</dbReference>
<dbReference type="Gene3D" id="3.30.460.10">
    <property type="entry name" value="Beta Polymerase, domain 2"/>
    <property type="match status" value="1"/>
</dbReference>
<dbReference type="SUPFAM" id="SSF81301">
    <property type="entry name" value="Nucleotidyltransferase"/>
    <property type="match status" value="1"/>
</dbReference>
<dbReference type="OrthoDB" id="5149641at2759"/>
<reference evidence="2 3" key="1">
    <citation type="submission" date="2017-10" db="EMBL/GenBank/DDBJ databases">
        <title>Comparative genomics in systemic dimorphic fungi from Ajellomycetaceae.</title>
        <authorList>
            <person name="Munoz J.F."/>
            <person name="Mcewen J.G."/>
            <person name="Clay O.K."/>
            <person name="Cuomo C.A."/>
        </authorList>
    </citation>
    <scope>NUCLEOTIDE SEQUENCE [LARGE SCALE GENOMIC DNA]</scope>
    <source>
        <strain evidence="2 3">UAMH5409</strain>
    </source>
</reference>
<protein>
    <recommendedName>
        <fullName evidence="1">Polymerase beta nucleotidyltransferase domain-containing protein</fullName>
    </recommendedName>
</protein>
<accession>A0A2B7XLB7</accession>
<evidence type="ECO:0000313" key="3">
    <source>
        <dbReference type="Proteomes" id="UP000223968"/>
    </source>
</evidence>
<gene>
    <name evidence="2" type="ORF">AJ79_05700</name>
</gene>
<dbReference type="EMBL" id="PDNB01000093">
    <property type="protein sequence ID" value="PGH09388.1"/>
    <property type="molecule type" value="Genomic_DNA"/>
</dbReference>